<evidence type="ECO:0000256" key="7">
    <source>
        <dbReference type="ARBA" id="ARBA00022755"/>
    </source>
</evidence>
<dbReference type="EnsemblFungi" id="PTTG_00738-t43_1">
    <property type="protein sequence ID" value="PTTG_00738-t43_1-p1"/>
    <property type="gene ID" value="PTTG_00738"/>
</dbReference>
<dbReference type="NCBIfam" id="NF010568">
    <property type="entry name" value="PRK13961.1"/>
    <property type="match status" value="1"/>
</dbReference>
<dbReference type="PANTHER" id="PTHR43700:SF1">
    <property type="entry name" value="PHOSPHORIBOSYLAMINOIMIDAZOLE-SUCCINOCARBOXAMIDE SYNTHASE"/>
    <property type="match status" value="1"/>
</dbReference>
<keyword evidence="6" id="KW-0547">Nucleotide-binding</keyword>
<dbReference type="VEuPathDB" id="FungiDB:PTTG_00738"/>
<dbReference type="AlphaFoldDB" id="A0A180G4S2"/>
<evidence type="ECO:0000256" key="5">
    <source>
        <dbReference type="ARBA" id="ARBA00022598"/>
    </source>
</evidence>
<reference evidence="13 14" key="3">
    <citation type="journal article" date="2017" name="G3 (Bethesda)">
        <title>Comparative analysis highlights variable genome content of wheat rusts and divergence of the mating loci.</title>
        <authorList>
            <person name="Cuomo C.A."/>
            <person name="Bakkeren G."/>
            <person name="Khalil H.B."/>
            <person name="Panwar V."/>
            <person name="Joly D."/>
            <person name="Linning R."/>
            <person name="Sakthikumar S."/>
            <person name="Song X."/>
            <person name="Adiconis X."/>
            <person name="Fan L."/>
            <person name="Goldberg J.M."/>
            <person name="Levin J.Z."/>
            <person name="Young S."/>
            <person name="Zeng Q."/>
            <person name="Anikster Y."/>
            <person name="Bruce M."/>
            <person name="Wang M."/>
            <person name="Yin C."/>
            <person name="McCallum B."/>
            <person name="Szabo L.J."/>
            <person name="Hulbert S."/>
            <person name="Chen X."/>
            <person name="Fellers J.P."/>
        </authorList>
    </citation>
    <scope>NUCLEOTIDE SEQUENCE</scope>
    <source>
        <strain evidence="14">Isolate 1-1 / race 1 (BBBD)</strain>
        <strain evidence="13">isolate 1-1 / race 1 (BBBD)</strain>
    </source>
</reference>
<evidence type="ECO:0000256" key="2">
    <source>
        <dbReference type="ARBA" id="ARBA00010190"/>
    </source>
</evidence>
<dbReference type="Gene3D" id="3.30.200.20">
    <property type="entry name" value="Phosphorylase Kinase, domain 1"/>
    <property type="match status" value="1"/>
</dbReference>
<dbReference type="Pfam" id="PF01259">
    <property type="entry name" value="SAICAR_synt"/>
    <property type="match status" value="1"/>
</dbReference>
<dbReference type="InterPro" id="IPR018236">
    <property type="entry name" value="SAICAR_synthetase_CS"/>
</dbReference>
<protein>
    <recommendedName>
        <fullName evidence="4">Phosphoribosylaminoimidazole-succinocarboxamide synthase</fullName>
        <ecNumber evidence="3">6.3.2.6</ecNumber>
    </recommendedName>
    <alternativeName>
        <fullName evidence="9">SAICAR synthetase</fullName>
    </alternativeName>
</protein>
<gene>
    <name evidence="12" type="ORF">PTTG_00738</name>
</gene>
<reference evidence="13" key="4">
    <citation type="submission" date="2025-05" db="UniProtKB">
        <authorList>
            <consortium name="EnsemblFungi"/>
        </authorList>
    </citation>
    <scope>IDENTIFICATION</scope>
    <source>
        <strain evidence="13">isolate 1-1 / race 1 (BBBD)</strain>
    </source>
</reference>
<dbReference type="HAMAP" id="MF_00137">
    <property type="entry name" value="SAICAR_synth"/>
    <property type="match status" value="1"/>
</dbReference>
<evidence type="ECO:0000256" key="3">
    <source>
        <dbReference type="ARBA" id="ARBA00012217"/>
    </source>
</evidence>
<dbReference type="GO" id="GO:0006189">
    <property type="term" value="P:'de novo' IMP biosynthetic process"/>
    <property type="evidence" value="ECO:0007669"/>
    <property type="project" value="UniProtKB-UniPathway"/>
</dbReference>
<dbReference type="PROSITE" id="PS01058">
    <property type="entry name" value="SAICAR_SYNTHETASE_2"/>
    <property type="match status" value="1"/>
</dbReference>
<feature type="region of interest" description="Disordered" evidence="10">
    <location>
        <begin position="66"/>
        <end position="111"/>
    </location>
</feature>
<dbReference type="InterPro" id="IPR001636">
    <property type="entry name" value="SAICAR_synth"/>
</dbReference>
<dbReference type="FunFam" id="3.30.470.20:FF:000015">
    <property type="entry name" value="Phosphoribosylaminoimidazole-succinocarboxamide synthase"/>
    <property type="match status" value="1"/>
</dbReference>
<dbReference type="SUPFAM" id="SSF56104">
    <property type="entry name" value="SAICAR synthase-like"/>
    <property type="match status" value="1"/>
</dbReference>
<dbReference type="EC" id="6.3.2.6" evidence="3"/>
<dbReference type="EMBL" id="ADAS02000315">
    <property type="protein sequence ID" value="OAV87677.1"/>
    <property type="molecule type" value="Genomic_DNA"/>
</dbReference>
<accession>A0A180G4S2</accession>
<keyword evidence="7" id="KW-0658">Purine biosynthesis</keyword>
<sequence length="426" mass="47675">MWMCKLMSIPAKRWATPKAESGVRLGEAEGRWQWQFVCWLKICSGKQRQGSIGPAPYTDFHPACGERTGAGRARKQTRNGTRHGTGMDRQSATRSVSPRQLPGNHSTTPWTHTIQSRSVSMALLESHCPDLRLIARGKVRDIYEFPGDDSKLLFVATDRISAFDIVMKNGIPNKGKLLTQLSLFFFDKLESVIPNHVISGDFEHILSLSNAILPYREQLEGRTILVQKSQVLKCEAIVRGYLTGSAYAEYRKSGTVHGIPMPQNLVESSKFPQPIFTPSTKADIGTHDENIHPDKLGGILGSETLADQIKKTSIELYEAANRHCLSSNSGLFLADTKFEFGLEPNSQRLLLIDECLTPDSSRFWAASEWAEGKKMSGFDKQVLRDWLKIEGVDGKDQLELPQSVIDSTWKKYCEAFELLTGRKFVA</sequence>
<evidence type="ECO:0000256" key="10">
    <source>
        <dbReference type="SAM" id="MobiDB-lite"/>
    </source>
</evidence>
<evidence type="ECO:0000256" key="9">
    <source>
        <dbReference type="ARBA" id="ARBA00030409"/>
    </source>
</evidence>
<feature type="compositionally biased region" description="Basic residues" evidence="10">
    <location>
        <begin position="72"/>
        <end position="81"/>
    </location>
</feature>
<dbReference type="CDD" id="cd01414">
    <property type="entry name" value="SAICAR_synt_Sc"/>
    <property type="match status" value="1"/>
</dbReference>
<feature type="domain" description="SAICAR synthetase/ADE2 N-terminal" evidence="11">
    <location>
        <begin position="134"/>
        <end position="392"/>
    </location>
</feature>
<evidence type="ECO:0000256" key="1">
    <source>
        <dbReference type="ARBA" id="ARBA00004672"/>
    </source>
</evidence>
<evidence type="ECO:0000256" key="6">
    <source>
        <dbReference type="ARBA" id="ARBA00022741"/>
    </source>
</evidence>
<organism evidence="12">
    <name type="scientific">Puccinia triticina (isolate 1-1 / race 1 (BBBD))</name>
    <name type="common">Brown leaf rust fungus</name>
    <dbReference type="NCBI Taxonomy" id="630390"/>
    <lineage>
        <taxon>Eukaryota</taxon>
        <taxon>Fungi</taxon>
        <taxon>Dikarya</taxon>
        <taxon>Basidiomycota</taxon>
        <taxon>Pucciniomycotina</taxon>
        <taxon>Pucciniomycetes</taxon>
        <taxon>Pucciniales</taxon>
        <taxon>Pucciniaceae</taxon>
        <taxon>Puccinia</taxon>
    </lineage>
</organism>
<dbReference type="InterPro" id="IPR028923">
    <property type="entry name" value="SAICAR_synt/ADE2_N"/>
</dbReference>
<reference evidence="12" key="2">
    <citation type="submission" date="2016-05" db="EMBL/GenBank/DDBJ databases">
        <title>Comparative analysis highlights variable genome content of wheat rusts and divergence of the mating loci.</title>
        <authorList>
            <person name="Cuomo C.A."/>
            <person name="Bakkeren G."/>
            <person name="Szabo L."/>
            <person name="Khalil H."/>
            <person name="Joly D."/>
            <person name="Goldberg J."/>
            <person name="Young S."/>
            <person name="Zeng Q."/>
            <person name="Fellers J."/>
        </authorList>
    </citation>
    <scope>NUCLEOTIDE SEQUENCE [LARGE SCALE GENOMIC DNA]</scope>
    <source>
        <strain evidence="12">1-1 BBBD Race 1</strain>
    </source>
</reference>
<comment type="similarity">
    <text evidence="2">Belongs to the SAICAR synthetase family.</text>
</comment>
<reference evidence="12" key="1">
    <citation type="submission" date="2009-11" db="EMBL/GenBank/DDBJ databases">
        <authorList>
            <consortium name="The Broad Institute Genome Sequencing Platform"/>
            <person name="Ward D."/>
            <person name="Feldgarden M."/>
            <person name="Earl A."/>
            <person name="Young S.K."/>
            <person name="Zeng Q."/>
            <person name="Koehrsen M."/>
            <person name="Alvarado L."/>
            <person name="Berlin A."/>
            <person name="Bochicchio J."/>
            <person name="Borenstein D."/>
            <person name="Chapman S.B."/>
            <person name="Chen Z."/>
            <person name="Engels R."/>
            <person name="Freedman E."/>
            <person name="Gellesch M."/>
            <person name="Goldberg J."/>
            <person name="Griggs A."/>
            <person name="Gujja S."/>
            <person name="Heilman E."/>
            <person name="Heiman D."/>
            <person name="Hepburn T."/>
            <person name="Howarth C."/>
            <person name="Jen D."/>
            <person name="Larson L."/>
            <person name="Lewis B."/>
            <person name="Mehta T."/>
            <person name="Park D."/>
            <person name="Pearson M."/>
            <person name="Roberts A."/>
            <person name="Saif S."/>
            <person name="Shea T."/>
            <person name="Shenoy N."/>
            <person name="Sisk P."/>
            <person name="Stolte C."/>
            <person name="Sykes S."/>
            <person name="Thomson T."/>
            <person name="Walk T."/>
            <person name="White J."/>
            <person name="Yandava C."/>
            <person name="Izard J."/>
            <person name="Baranova O.V."/>
            <person name="Blanton J.M."/>
            <person name="Tanner A.C."/>
            <person name="Dewhirst F.E."/>
            <person name="Haas B."/>
            <person name="Nusbaum C."/>
            <person name="Birren B."/>
        </authorList>
    </citation>
    <scope>NUCLEOTIDE SEQUENCE [LARGE SCALE GENOMIC DNA]</scope>
    <source>
        <strain evidence="12">1-1 BBBD Race 1</strain>
    </source>
</reference>
<dbReference type="GO" id="GO:0004639">
    <property type="term" value="F:phosphoribosylaminoimidazolesuccinocarboxamide synthase activity"/>
    <property type="evidence" value="ECO:0007669"/>
    <property type="project" value="UniProtKB-EC"/>
</dbReference>
<dbReference type="PANTHER" id="PTHR43700">
    <property type="entry name" value="PHOSPHORIBOSYLAMINOIMIDAZOLE-SUCCINOCARBOXAMIDE SYNTHASE"/>
    <property type="match status" value="1"/>
</dbReference>
<dbReference type="GO" id="GO:0005524">
    <property type="term" value="F:ATP binding"/>
    <property type="evidence" value="ECO:0007669"/>
    <property type="project" value="UniProtKB-KW"/>
</dbReference>
<evidence type="ECO:0000313" key="14">
    <source>
        <dbReference type="Proteomes" id="UP000005240"/>
    </source>
</evidence>
<keyword evidence="5" id="KW-0436">Ligase</keyword>
<name>A0A180G4S2_PUCT1</name>
<dbReference type="UniPathway" id="UPA00074">
    <property type="reaction ID" value="UER00131"/>
</dbReference>
<dbReference type="OrthoDB" id="9991235at2759"/>
<comment type="pathway">
    <text evidence="1">Purine metabolism; IMP biosynthesis via de novo pathway; 5-amino-1-(5-phospho-D-ribosyl)imidazole-4-carboxamide from 5-amino-1-(5-phospho-D-ribosyl)imidazole-4-carboxylate: step 1/2.</text>
</comment>
<evidence type="ECO:0000259" key="11">
    <source>
        <dbReference type="Pfam" id="PF01259"/>
    </source>
</evidence>
<dbReference type="STRING" id="630390.A0A180G4S2"/>
<dbReference type="GO" id="GO:0005737">
    <property type="term" value="C:cytoplasm"/>
    <property type="evidence" value="ECO:0007669"/>
    <property type="project" value="TreeGrafter"/>
</dbReference>
<keyword evidence="8" id="KW-0067">ATP-binding</keyword>
<dbReference type="Proteomes" id="UP000005240">
    <property type="component" value="Unassembled WGS sequence"/>
</dbReference>
<evidence type="ECO:0000256" key="4">
    <source>
        <dbReference type="ARBA" id="ARBA00016460"/>
    </source>
</evidence>
<proteinExistence type="inferred from homology"/>
<feature type="compositionally biased region" description="Polar residues" evidence="10">
    <location>
        <begin position="88"/>
        <end position="111"/>
    </location>
</feature>
<evidence type="ECO:0000256" key="8">
    <source>
        <dbReference type="ARBA" id="ARBA00022840"/>
    </source>
</evidence>
<evidence type="ECO:0000313" key="13">
    <source>
        <dbReference type="EnsemblFungi" id="PTTG_00738-t43_1-p1"/>
    </source>
</evidence>
<dbReference type="Gene3D" id="3.30.470.20">
    <property type="entry name" value="ATP-grasp fold, B domain"/>
    <property type="match status" value="1"/>
</dbReference>
<keyword evidence="14" id="KW-1185">Reference proteome</keyword>
<dbReference type="NCBIfam" id="TIGR00081">
    <property type="entry name" value="purC"/>
    <property type="match status" value="1"/>
</dbReference>
<evidence type="ECO:0000313" key="12">
    <source>
        <dbReference type="EMBL" id="OAV87677.1"/>
    </source>
</evidence>